<keyword evidence="1" id="KW-0812">Transmembrane</keyword>
<name>A0A6C0B769_9ZZZZ</name>
<dbReference type="GO" id="GO:0120053">
    <property type="term" value="F:ribitol beta-1,4-xylosyltransferase activity"/>
    <property type="evidence" value="ECO:0007669"/>
    <property type="project" value="InterPro"/>
</dbReference>
<evidence type="ECO:0000256" key="1">
    <source>
        <dbReference type="SAM" id="Phobius"/>
    </source>
</evidence>
<organism evidence="2">
    <name type="scientific">viral metagenome</name>
    <dbReference type="NCBI Taxonomy" id="1070528"/>
    <lineage>
        <taxon>unclassified sequences</taxon>
        <taxon>metagenomes</taxon>
        <taxon>organismal metagenomes</taxon>
    </lineage>
</organism>
<dbReference type="PANTHER" id="PTHR15576:SF1">
    <property type="entry name" value="RIBITOL-5-PHOSPHATE XYLOSYLTRANSFERASE 1"/>
    <property type="match status" value="1"/>
</dbReference>
<dbReference type="PANTHER" id="PTHR15576">
    <property type="entry name" value="RIBITOL-5-PHOSPHATE XYLOSYLTRANSFERASE 1"/>
    <property type="match status" value="1"/>
</dbReference>
<keyword evidence="1" id="KW-1133">Transmembrane helix</keyword>
<protein>
    <recommendedName>
        <fullName evidence="3">Exostosin GT47 domain-containing protein</fullName>
    </recommendedName>
</protein>
<accession>A0A6C0B769</accession>
<keyword evidence="1" id="KW-0472">Membrane</keyword>
<feature type="transmembrane region" description="Helical" evidence="1">
    <location>
        <begin position="301"/>
        <end position="323"/>
    </location>
</feature>
<dbReference type="AlphaFoldDB" id="A0A6C0B769"/>
<dbReference type="GO" id="GO:0005794">
    <property type="term" value="C:Golgi apparatus"/>
    <property type="evidence" value="ECO:0007669"/>
    <property type="project" value="TreeGrafter"/>
</dbReference>
<proteinExistence type="predicted"/>
<dbReference type="GO" id="GO:0035269">
    <property type="term" value="P:protein O-linked glycosylation via mannose"/>
    <property type="evidence" value="ECO:0007669"/>
    <property type="project" value="InterPro"/>
</dbReference>
<dbReference type="InterPro" id="IPR055286">
    <property type="entry name" value="RXYLT1-like"/>
</dbReference>
<evidence type="ECO:0008006" key="3">
    <source>
        <dbReference type="Google" id="ProtNLM"/>
    </source>
</evidence>
<sequence length="340" mass="40561">MEENFLYVEVDGFIKLCDVHLKENDNMNKIYDNCSVYLKADKLSDLSKKIDDIKSPFILVSGNSDNENYIKNFHNYEQFEKFVSNDKIIHWFCQNSTVAHPKITNLPIGVAYNQDWMSNYYKDNSLDPPLKQEEILIKIKNESKPFYQRKNKCYINFKVAKSSPYKYDREEALQFIPDQICFKEKDEENRYECWKNQTNYAFVVSPFGVGLDCLRTWEALILGCIPIVRSSGIDKVFDDLPVLIIKDWKEVTQELLDKTISDFEKRTFNYEKLKLQYWKDKIDSYKKKEGYTNLLTSKTTFNFEIIYCLFFLFCIIVIFIIMTKKQWYNVFIKNTKKTFL</sequence>
<reference evidence="2" key="1">
    <citation type="journal article" date="2020" name="Nature">
        <title>Giant virus diversity and host interactions through global metagenomics.</title>
        <authorList>
            <person name="Schulz F."/>
            <person name="Roux S."/>
            <person name="Paez-Espino D."/>
            <person name="Jungbluth S."/>
            <person name="Walsh D.A."/>
            <person name="Denef V.J."/>
            <person name="McMahon K.D."/>
            <person name="Konstantinidis K.T."/>
            <person name="Eloe-Fadrosh E.A."/>
            <person name="Kyrpides N.C."/>
            <person name="Woyke T."/>
        </authorList>
    </citation>
    <scope>NUCLEOTIDE SEQUENCE</scope>
    <source>
        <strain evidence="2">GVMAG-M-3300010158-13</strain>
    </source>
</reference>
<dbReference type="EMBL" id="MN739089">
    <property type="protein sequence ID" value="QHS87900.1"/>
    <property type="molecule type" value="Genomic_DNA"/>
</dbReference>
<evidence type="ECO:0000313" key="2">
    <source>
        <dbReference type="EMBL" id="QHS87900.1"/>
    </source>
</evidence>